<keyword evidence="2" id="KW-1185">Reference proteome</keyword>
<dbReference type="EMBL" id="VFON01000001">
    <property type="protein sequence ID" value="TQL43184.1"/>
    <property type="molecule type" value="Genomic_DNA"/>
</dbReference>
<comment type="caution">
    <text evidence="1">The sequence shown here is derived from an EMBL/GenBank/DDBJ whole genome shotgun (WGS) entry which is preliminary data.</text>
</comment>
<dbReference type="InterPro" id="IPR010451">
    <property type="entry name" value="Acetoacetate_decarboxylase"/>
</dbReference>
<sequence>MKTNYDPNSFFDFLGYPSGDTPYTSPDLRTLSVYCRGNRANLEKLLEATPFELTDDRFVVQIADFTNSSVGAFYDSGIVLPVRYGDTVGANYTFEWEDQPWSILLGREVWGYPKQWGKIVLDDAPERVAGEVTREGELQFAISMTPDDSATNAAWEDMHIYPHLQVHYLPKANERGFETFEIVSRDTSKDFKLHSKVFGSAEVELGASVNIGGVALEIVEVLGGEYSVGYYNCSTEHGRSEVIDSLV</sequence>
<dbReference type="InterPro" id="IPR023375">
    <property type="entry name" value="ADC_dom_sf"/>
</dbReference>
<gene>
    <name evidence="1" type="ORF">FB468_1199</name>
</gene>
<dbReference type="SUPFAM" id="SSF160104">
    <property type="entry name" value="Acetoacetate decarboxylase-like"/>
    <property type="match status" value="1"/>
</dbReference>
<dbReference type="RefSeq" id="WP_141886540.1">
    <property type="nucleotide sequence ID" value="NZ_BAAAUY010000016.1"/>
</dbReference>
<reference evidence="1 2" key="1">
    <citation type="submission" date="2019-06" db="EMBL/GenBank/DDBJ databases">
        <title>Sequencing the genomes of 1000 actinobacteria strains.</title>
        <authorList>
            <person name="Klenk H.-P."/>
        </authorList>
    </citation>
    <scope>NUCLEOTIDE SEQUENCE [LARGE SCALE GENOMIC DNA]</scope>
    <source>
        <strain evidence="1 2">DSM 8803</strain>
    </source>
</reference>
<evidence type="ECO:0000313" key="2">
    <source>
        <dbReference type="Proteomes" id="UP000319094"/>
    </source>
</evidence>
<dbReference type="GO" id="GO:0016829">
    <property type="term" value="F:lyase activity"/>
    <property type="evidence" value="ECO:0007669"/>
    <property type="project" value="InterPro"/>
</dbReference>
<name>A0A542Y517_9MICO</name>
<proteinExistence type="predicted"/>
<dbReference type="Gene3D" id="2.40.400.10">
    <property type="entry name" value="Acetoacetate decarboxylase-like"/>
    <property type="match status" value="1"/>
</dbReference>
<dbReference type="STRING" id="55969.SD72_00140"/>
<evidence type="ECO:0000313" key="1">
    <source>
        <dbReference type="EMBL" id="TQL43184.1"/>
    </source>
</evidence>
<protein>
    <submittedName>
        <fullName evidence="1">Acetoacetate decarboxylase</fullName>
    </submittedName>
</protein>
<dbReference type="Pfam" id="PF06314">
    <property type="entry name" value="ADC"/>
    <property type="match status" value="1"/>
</dbReference>
<organism evidence="1 2">
    <name type="scientific">Leucobacter komagatae</name>
    <dbReference type="NCBI Taxonomy" id="55969"/>
    <lineage>
        <taxon>Bacteria</taxon>
        <taxon>Bacillati</taxon>
        <taxon>Actinomycetota</taxon>
        <taxon>Actinomycetes</taxon>
        <taxon>Micrococcales</taxon>
        <taxon>Microbacteriaceae</taxon>
        <taxon>Leucobacter</taxon>
    </lineage>
</organism>
<dbReference type="OrthoDB" id="1633687at2"/>
<dbReference type="AlphaFoldDB" id="A0A542Y517"/>
<accession>A0A542Y517</accession>
<dbReference type="Proteomes" id="UP000319094">
    <property type="component" value="Unassembled WGS sequence"/>
</dbReference>